<sequence>MPIIILLALLTAISGCSPKSDVVYDPFAQVEMIDEEQVNTTERIEYLAFRYYHDMQEPSYLNYLQGIKESYRFTFTGDYEPDLIIRINHWAWSDSYSISVKKRKRNSYHVSECIRDAKTENIYNCPPTSYSKISNKQISKAEWDHFKLLLNKAKFWSEDNELHPPKKFFILHGTHWAVEAYRDIRDVEMNKEYSINTPRYGTNIYKIGSYILALTDEESWLDRTKEAQ</sequence>
<dbReference type="STRING" id="914150.TQ33_1900"/>
<keyword evidence="2" id="KW-1185">Reference proteome</keyword>
<dbReference type="Proteomes" id="UP000034071">
    <property type="component" value="Chromosome"/>
</dbReference>
<dbReference type="AlphaFoldDB" id="A0A0F6TS72"/>
<dbReference type="HOGENOM" id="CLU_1213516_0_0_6"/>
<organism evidence="1 2">
    <name type="scientific">Kangiella geojedonensis</name>
    <dbReference type="NCBI Taxonomy" id="914150"/>
    <lineage>
        <taxon>Bacteria</taxon>
        <taxon>Pseudomonadati</taxon>
        <taxon>Pseudomonadota</taxon>
        <taxon>Gammaproteobacteria</taxon>
        <taxon>Kangiellales</taxon>
        <taxon>Kangiellaceae</taxon>
        <taxon>Kangiella</taxon>
    </lineage>
</organism>
<protein>
    <submittedName>
        <fullName evidence="1">Uncharacterized protein</fullName>
    </submittedName>
</protein>
<evidence type="ECO:0000313" key="1">
    <source>
        <dbReference type="EMBL" id="AKE52835.1"/>
    </source>
</evidence>
<name>A0A0F6TS72_9GAMM</name>
<evidence type="ECO:0000313" key="2">
    <source>
        <dbReference type="Proteomes" id="UP000034071"/>
    </source>
</evidence>
<dbReference type="EMBL" id="CP010975">
    <property type="protein sequence ID" value="AKE52835.1"/>
    <property type="molecule type" value="Genomic_DNA"/>
</dbReference>
<gene>
    <name evidence="1" type="ORF">TQ33_1900</name>
</gene>
<reference evidence="1 2" key="1">
    <citation type="submission" date="2015-02" db="EMBL/GenBank/DDBJ databases">
        <title>Complete genome sequence of Kangiella geojedonensis strain YCS-5T.</title>
        <authorList>
            <person name="Kim K.M."/>
        </authorList>
    </citation>
    <scope>NUCLEOTIDE SEQUENCE [LARGE SCALE GENOMIC DNA]</scope>
    <source>
        <strain evidence="1 2">YCS-5</strain>
    </source>
</reference>
<accession>A0A0F6TS72</accession>
<proteinExistence type="predicted"/>
<dbReference type="RefSeq" id="WP_046561855.1">
    <property type="nucleotide sequence ID" value="NZ_CP010975.1"/>
</dbReference>
<dbReference type="KEGG" id="kge:TQ33_1900"/>